<name>A0A811Y9U7_NYCPR</name>
<gene>
    <name evidence="1" type="ORF">NYPRO_LOCUS6194</name>
</gene>
<accession>A0A811Y9U7</accession>
<protein>
    <submittedName>
        <fullName evidence="1">(raccoon dog) hypothetical protein</fullName>
    </submittedName>
</protein>
<dbReference type="AlphaFoldDB" id="A0A811Y9U7"/>
<dbReference type="EMBL" id="CAJHUB010000671">
    <property type="protein sequence ID" value="CAD7673399.1"/>
    <property type="molecule type" value="Genomic_DNA"/>
</dbReference>
<organism evidence="1 2">
    <name type="scientific">Nyctereutes procyonoides</name>
    <name type="common">Raccoon dog</name>
    <name type="synonym">Canis procyonoides</name>
    <dbReference type="NCBI Taxonomy" id="34880"/>
    <lineage>
        <taxon>Eukaryota</taxon>
        <taxon>Metazoa</taxon>
        <taxon>Chordata</taxon>
        <taxon>Craniata</taxon>
        <taxon>Vertebrata</taxon>
        <taxon>Euteleostomi</taxon>
        <taxon>Mammalia</taxon>
        <taxon>Eutheria</taxon>
        <taxon>Laurasiatheria</taxon>
        <taxon>Carnivora</taxon>
        <taxon>Caniformia</taxon>
        <taxon>Canidae</taxon>
        <taxon>Nyctereutes</taxon>
    </lineage>
</organism>
<proteinExistence type="predicted"/>
<comment type="caution">
    <text evidence="1">The sequence shown here is derived from an EMBL/GenBank/DDBJ whole genome shotgun (WGS) entry which is preliminary data.</text>
</comment>
<keyword evidence="2" id="KW-1185">Reference proteome</keyword>
<dbReference type="Proteomes" id="UP000645828">
    <property type="component" value="Unassembled WGS sequence"/>
</dbReference>
<reference evidence="1" key="1">
    <citation type="submission" date="2020-12" db="EMBL/GenBank/DDBJ databases">
        <authorList>
            <consortium name="Molecular Ecology Group"/>
        </authorList>
    </citation>
    <scope>NUCLEOTIDE SEQUENCE</scope>
    <source>
        <strain evidence="1">TBG_1078</strain>
    </source>
</reference>
<evidence type="ECO:0000313" key="2">
    <source>
        <dbReference type="Proteomes" id="UP000645828"/>
    </source>
</evidence>
<evidence type="ECO:0000313" key="1">
    <source>
        <dbReference type="EMBL" id="CAD7673399.1"/>
    </source>
</evidence>
<sequence length="191" mass="21924">MLLGLHTATEMRNIARHLNQEVAVHAYQFRWSKRLASHPGIPISGSLKKNIQRFVSELYVWHNCHPFRVTELVWILVPLWVFTSVALWNSLAIDGVLEFPDLTVLIFALQKIGMSHFQTYIAHFVQYCFTGHLQNLLMCSARFCQLCLILVTKSDSGIPYKDLFAAFTLSLFQENDMLFSNFQTVAVSLSQ</sequence>